<proteinExistence type="predicted"/>
<reference evidence="1 2" key="1">
    <citation type="submission" date="2019-08" db="EMBL/GenBank/DDBJ databases">
        <authorList>
            <person name="Luo N."/>
        </authorList>
    </citation>
    <scope>NUCLEOTIDE SEQUENCE [LARGE SCALE GENOMIC DNA]</scope>
    <source>
        <strain evidence="1 2">NCIMB 9442</strain>
    </source>
</reference>
<dbReference type="Pfam" id="PF04883">
    <property type="entry name" value="HK97-gp10_like"/>
    <property type="match status" value="1"/>
</dbReference>
<organism evidence="1 2">
    <name type="scientific">Nitratidesulfovibrio oxamicus</name>
    <dbReference type="NCBI Taxonomy" id="32016"/>
    <lineage>
        <taxon>Bacteria</taxon>
        <taxon>Pseudomonadati</taxon>
        <taxon>Thermodesulfobacteriota</taxon>
        <taxon>Desulfovibrionia</taxon>
        <taxon>Desulfovibrionales</taxon>
        <taxon>Desulfovibrionaceae</taxon>
        <taxon>Nitratidesulfovibrio</taxon>
    </lineage>
</organism>
<gene>
    <name evidence="1" type="ORF">FVW20_03595</name>
</gene>
<evidence type="ECO:0000313" key="1">
    <source>
        <dbReference type="EMBL" id="MBG3876134.1"/>
    </source>
</evidence>
<sequence length="132" mass="14540">MPLIPVRSVTVDIPDEAVAEQVRAMLEPELEMLAERIASDARNRAAFTDRTGKLRKSIKAQKSKFEGGGYIVVARAPHAHLVEFGHAMIDVNGRTVGHVAAFPFLRPARDRVMRAAIHEIQARLGGAYDERG</sequence>
<name>A0ABS0J152_9BACT</name>
<keyword evidence="2" id="KW-1185">Reference proteome</keyword>
<dbReference type="RefSeq" id="WP_196608328.1">
    <property type="nucleotide sequence ID" value="NZ_VRYY01000077.1"/>
</dbReference>
<dbReference type="EMBL" id="VRYY01000077">
    <property type="protein sequence ID" value="MBG3876134.1"/>
    <property type="molecule type" value="Genomic_DNA"/>
</dbReference>
<comment type="caution">
    <text evidence="1">The sequence shown here is derived from an EMBL/GenBank/DDBJ whole genome shotgun (WGS) entry which is preliminary data.</text>
</comment>
<dbReference type="InterPro" id="IPR010064">
    <property type="entry name" value="HK97-gp10_tail"/>
</dbReference>
<accession>A0ABS0J152</accession>
<protein>
    <submittedName>
        <fullName evidence="1">HK97 gp10 family phage protein</fullName>
    </submittedName>
</protein>
<dbReference type="Proteomes" id="UP001194469">
    <property type="component" value="Unassembled WGS sequence"/>
</dbReference>
<evidence type="ECO:0000313" key="2">
    <source>
        <dbReference type="Proteomes" id="UP001194469"/>
    </source>
</evidence>